<accession>A0AAN4YDW4</accession>
<comment type="caution">
    <text evidence="10">The sequence shown here is derived from an EMBL/GenBank/DDBJ whole genome shotgun (WGS) entry which is preliminary data.</text>
</comment>
<evidence type="ECO:0000256" key="6">
    <source>
        <dbReference type="ARBA" id="ARBA00023242"/>
    </source>
</evidence>
<dbReference type="Proteomes" id="UP001165205">
    <property type="component" value="Unassembled WGS sequence"/>
</dbReference>
<feature type="compositionally biased region" description="Basic and acidic residues" evidence="8">
    <location>
        <begin position="350"/>
        <end position="361"/>
    </location>
</feature>
<feature type="region of interest" description="Disordered" evidence="8">
    <location>
        <begin position="516"/>
        <end position="545"/>
    </location>
</feature>
<feature type="compositionally biased region" description="Acidic residues" evidence="8">
    <location>
        <begin position="136"/>
        <end position="163"/>
    </location>
</feature>
<dbReference type="InterPro" id="IPR012677">
    <property type="entry name" value="Nucleotide-bd_a/b_plait_sf"/>
</dbReference>
<feature type="domain" description="RRM" evidence="9">
    <location>
        <begin position="305"/>
        <end position="415"/>
    </location>
</feature>
<comment type="subcellular location">
    <subcellularLocation>
        <location evidence="2">Nucleus</location>
        <location evidence="2">Nucleolus</location>
    </subcellularLocation>
</comment>
<evidence type="ECO:0000256" key="7">
    <source>
        <dbReference type="PROSITE-ProRule" id="PRU00176"/>
    </source>
</evidence>
<dbReference type="AlphaFoldDB" id="A0AAN4YDW4"/>
<dbReference type="Pfam" id="PF00076">
    <property type="entry name" value="RRM_1"/>
    <property type="match status" value="1"/>
</dbReference>
<dbReference type="InterPro" id="IPR035979">
    <property type="entry name" value="RBD_domain_sf"/>
</dbReference>
<evidence type="ECO:0000256" key="8">
    <source>
        <dbReference type="SAM" id="MobiDB-lite"/>
    </source>
</evidence>
<dbReference type="GO" id="GO:0005730">
    <property type="term" value="C:nucleolus"/>
    <property type="evidence" value="ECO:0007669"/>
    <property type="project" value="UniProtKB-SubCell"/>
</dbReference>
<evidence type="ECO:0000313" key="11">
    <source>
        <dbReference type="Proteomes" id="UP001165205"/>
    </source>
</evidence>
<feature type="region of interest" description="Disordered" evidence="8">
    <location>
        <begin position="1"/>
        <end position="29"/>
    </location>
</feature>
<dbReference type="GO" id="GO:0019843">
    <property type="term" value="F:rRNA binding"/>
    <property type="evidence" value="ECO:0007669"/>
    <property type="project" value="TreeGrafter"/>
</dbReference>
<name>A0AAN4YDW4_ASPOZ</name>
<feature type="region of interest" description="Disordered" evidence="8">
    <location>
        <begin position="472"/>
        <end position="500"/>
    </location>
</feature>
<gene>
    <name evidence="10" type="ORF">Aory04_000096600</name>
</gene>
<keyword evidence="5 7" id="KW-0694">RNA-binding</keyword>
<feature type="compositionally biased region" description="Basic and acidic residues" evidence="8">
    <location>
        <begin position="7"/>
        <end position="19"/>
    </location>
</feature>
<comment type="similarity">
    <text evidence="3">Belongs to the RRM RBM34 family.</text>
</comment>
<keyword evidence="6" id="KW-0539">Nucleus</keyword>
<evidence type="ECO:0000256" key="4">
    <source>
        <dbReference type="ARBA" id="ARBA00015520"/>
    </source>
</evidence>
<evidence type="ECO:0000256" key="5">
    <source>
        <dbReference type="ARBA" id="ARBA00022884"/>
    </source>
</evidence>
<evidence type="ECO:0000259" key="9">
    <source>
        <dbReference type="PROSITE" id="PS50102"/>
    </source>
</evidence>
<feature type="compositionally biased region" description="Basic and acidic residues" evidence="8">
    <location>
        <begin position="108"/>
        <end position="124"/>
    </location>
</feature>
<proteinExistence type="inferred from homology"/>
<dbReference type="PROSITE" id="PS50102">
    <property type="entry name" value="RRM"/>
    <property type="match status" value="1"/>
</dbReference>
<evidence type="ECO:0000256" key="3">
    <source>
        <dbReference type="ARBA" id="ARBA00007077"/>
    </source>
</evidence>
<feature type="region of interest" description="Disordered" evidence="8">
    <location>
        <begin position="318"/>
        <end position="361"/>
    </location>
</feature>
<comment type="function">
    <text evidence="1">Involved in pre-25S rRNA processing.</text>
</comment>
<dbReference type="Gene3D" id="3.30.70.330">
    <property type="match status" value="2"/>
</dbReference>
<protein>
    <recommendedName>
        <fullName evidence="4">Nucleolar protein 12</fullName>
    </recommendedName>
</protein>
<evidence type="ECO:0000313" key="10">
    <source>
        <dbReference type="EMBL" id="GMG23550.1"/>
    </source>
</evidence>
<dbReference type="PANTHER" id="PTHR23236:SF25">
    <property type="entry name" value="RNA-BINDING PROTEIN 34"/>
    <property type="match status" value="1"/>
</dbReference>
<dbReference type="SMART" id="SM00360">
    <property type="entry name" value="RRM"/>
    <property type="match status" value="2"/>
</dbReference>
<dbReference type="EMBL" id="BSYA01000005">
    <property type="protein sequence ID" value="GMG23550.1"/>
    <property type="molecule type" value="Genomic_DNA"/>
</dbReference>
<reference evidence="10" key="1">
    <citation type="submission" date="2023-04" db="EMBL/GenBank/DDBJ databases">
        <title>Aspergillus oryzae NBRC 4228.</title>
        <authorList>
            <person name="Ichikawa N."/>
            <person name="Sato H."/>
            <person name="Tonouchi N."/>
        </authorList>
    </citation>
    <scope>NUCLEOTIDE SEQUENCE</scope>
    <source>
        <strain evidence="10">NBRC 4228</strain>
    </source>
</reference>
<sequence>MGKKSKSQSEKAPQTEKAETSLPFLAGNVGIDPTLASLFETSVSGSAVEKPAAGDDSSEDVSEPEDEDQVMQEASEASSDAGGEPAQAASEPPSRKRKRAAGEDLEESYMRRIAKEEQKEEQKRRAEKAKRQKGEGEEEDEATSTDKSDDENEDESSDEDEEVAIPKHETVTGDAQSSDIDKSNRTVFLSNVSNEAIKSKSAKKTLLKHFESFLSTLPESTGPHKVESIRFRSTAFASGGKIPKRAAFAKREVLDETTPSTNAYIVYSTVQAARKAPVALNGTVVLDRHVRVDSVAHPAPVDNKRCVFVGNLNFVDQEGNADDEEKPKKKKAPADVEEGLWRTFNAHTSKPKDQATRRGNVESVRVVRDSVTRVSKGFAYVQFYDQNCVEEALLLNGKQFPPLLPRKLRVMRAKKQLKKREAGGSTQGKPLREADKTLQGRAGKLFGRAGAAKVRADATKIISNNSLVFEGHRATDNGSSRIRVKTKSRGSKGKPKNRNPLAFYTMLPFRFRGLRRRQSNSSNDEPEPPSNMGNQNSTADDSHGPTDSEIFYPEFYDVLKVRYLLRWKIISEGLPVEIVDLIVDAAEYWPSIEATLDQKRIIHQDRDQVLVRTAPLCYDEKVYCILSRPS</sequence>
<dbReference type="GO" id="GO:0000463">
    <property type="term" value="P:maturation of LSU-rRNA from tricistronic rRNA transcript (SSU-rRNA, 5.8S rRNA, LSU-rRNA)"/>
    <property type="evidence" value="ECO:0007669"/>
    <property type="project" value="TreeGrafter"/>
</dbReference>
<dbReference type="InterPro" id="IPR000504">
    <property type="entry name" value="RRM_dom"/>
</dbReference>
<feature type="region of interest" description="Disordered" evidence="8">
    <location>
        <begin position="45"/>
        <end position="179"/>
    </location>
</feature>
<evidence type="ECO:0000256" key="2">
    <source>
        <dbReference type="ARBA" id="ARBA00004604"/>
    </source>
</evidence>
<dbReference type="SUPFAM" id="SSF54928">
    <property type="entry name" value="RNA-binding domain, RBD"/>
    <property type="match status" value="2"/>
</dbReference>
<dbReference type="PANTHER" id="PTHR23236">
    <property type="entry name" value="EUKARYOTIC TRANSLATION INITIATION FACTOR 4B/4H"/>
    <property type="match status" value="1"/>
</dbReference>
<feature type="region of interest" description="Disordered" evidence="8">
    <location>
        <begin position="416"/>
        <end position="436"/>
    </location>
</feature>
<feature type="compositionally biased region" description="Acidic residues" evidence="8">
    <location>
        <begin position="56"/>
        <end position="70"/>
    </location>
</feature>
<organism evidence="10 11">
    <name type="scientific">Aspergillus oryzae</name>
    <name type="common">Yellow koji mold</name>
    <dbReference type="NCBI Taxonomy" id="5062"/>
    <lineage>
        <taxon>Eukaryota</taxon>
        <taxon>Fungi</taxon>
        <taxon>Dikarya</taxon>
        <taxon>Ascomycota</taxon>
        <taxon>Pezizomycotina</taxon>
        <taxon>Eurotiomycetes</taxon>
        <taxon>Eurotiomycetidae</taxon>
        <taxon>Eurotiales</taxon>
        <taxon>Aspergillaceae</taxon>
        <taxon>Aspergillus</taxon>
        <taxon>Aspergillus subgen. Circumdati</taxon>
    </lineage>
</organism>
<feature type="compositionally biased region" description="Basic residues" evidence="8">
    <location>
        <begin position="482"/>
        <end position="497"/>
    </location>
</feature>
<evidence type="ECO:0000256" key="1">
    <source>
        <dbReference type="ARBA" id="ARBA00002475"/>
    </source>
</evidence>